<evidence type="ECO:0000259" key="7">
    <source>
        <dbReference type="Pfam" id="PF04542"/>
    </source>
</evidence>
<dbReference type="InterPro" id="IPR036388">
    <property type="entry name" value="WH-like_DNA-bd_sf"/>
</dbReference>
<dbReference type="GO" id="GO:0006352">
    <property type="term" value="P:DNA-templated transcription initiation"/>
    <property type="evidence" value="ECO:0007669"/>
    <property type="project" value="InterPro"/>
</dbReference>
<dbReference type="Pfam" id="PF04542">
    <property type="entry name" value="Sigma70_r2"/>
    <property type="match status" value="1"/>
</dbReference>
<evidence type="ECO:0000313" key="10">
    <source>
        <dbReference type="Proteomes" id="UP000002209"/>
    </source>
</evidence>
<keyword evidence="2 6" id="KW-0805">Transcription regulation</keyword>
<feature type="domain" description="RNA polymerase sigma-70 region 2" evidence="7">
    <location>
        <begin position="30"/>
        <end position="96"/>
    </location>
</feature>
<reference evidence="10" key="1">
    <citation type="submission" date="2006-03" db="EMBL/GenBank/DDBJ databases">
        <title>Complete genome sequence of Gemmatimonas aurantiaca T-27 that represents a novel phylum Gemmatimonadetes.</title>
        <authorList>
            <person name="Takasaki K."/>
            <person name="Ichikawa N."/>
            <person name="Miura H."/>
            <person name="Matsushita S."/>
            <person name="Watanabe Y."/>
            <person name="Oguchi A."/>
            <person name="Ankai A."/>
            <person name="Yashiro I."/>
            <person name="Takahashi M."/>
            <person name="Terui Y."/>
            <person name="Fukui S."/>
            <person name="Yokoyama H."/>
            <person name="Tanikawa S."/>
            <person name="Hanada S."/>
            <person name="Kamagata Y."/>
            <person name="Fujita N."/>
        </authorList>
    </citation>
    <scope>NUCLEOTIDE SEQUENCE [LARGE SCALE GENOMIC DNA]</scope>
    <source>
        <strain evidence="10">T-27 / DSM 14586 / JCM 11422 / NBRC 100505</strain>
    </source>
</reference>
<organism evidence="9 10">
    <name type="scientific">Gemmatimonas aurantiaca (strain DSM 14586 / JCM 11422 / NBRC 100505 / T-27)</name>
    <dbReference type="NCBI Taxonomy" id="379066"/>
    <lineage>
        <taxon>Bacteria</taxon>
        <taxon>Pseudomonadati</taxon>
        <taxon>Gemmatimonadota</taxon>
        <taxon>Gemmatimonadia</taxon>
        <taxon>Gemmatimonadales</taxon>
        <taxon>Gemmatimonadaceae</taxon>
        <taxon>Gemmatimonas</taxon>
    </lineage>
</organism>
<keyword evidence="3 6" id="KW-0731">Sigma factor</keyword>
<evidence type="ECO:0000256" key="6">
    <source>
        <dbReference type="RuleBase" id="RU000716"/>
    </source>
</evidence>
<evidence type="ECO:0000256" key="4">
    <source>
        <dbReference type="ARBA" id="ARBA00023125"/>
    </source>
</evidence>
<accession>C1AB78</accession>
<dbReference type="Proteomes" id="UP000002209">
    <property type="component" value="Chromosome"/>
</dbReference>
<dbReference type="InterPro" id="IPR039425">
    <property type="entry name" value="RNA_pol_sigma-70-like"/>
</dbReference>
<dbReference type="RefSeq" id="WP_015894253.1">
    <property type="nucleotide sequence ID" value="NC_012489.1"/>
</dbReference>
<keyword evidence="10" id="KW-1185">Reference proteome</keyword>
<dbReference type="InterPro" id="IPR013325">
    <property type="entry name" value="RNA_pol_sigma_r2"/>
</dbReference>
<dbReference type="PANTHER" id="PTHR43133">
    <property type="entry name" value="RNA POLYMERASE ECF-TYPE SIGMA FACTO"/>
    <property type="match status" value="1"/>
</dbReference>
<dbReference type="KEGG" id="gau:GAU_2442"/>
<keyword evidence="4 6" id="KW-0238">DNA-binding</keyword>
<evidence type="ECO:0000256" key="5">
    <source>
        <dbReference type="ARBA" id="ARBA00023163"/>
    </source>
</evidence>
<sequence>MPILDELGTLPDADVVRLAQQGRELAFRELVRRYERPVFSLVYRMVRDRETAEDLAQDSFIKVLNHIDRYSPEFKFSSWLFKIANNVAIDHLRRRRVETISMDGSPHAATASEVEATSLELQSEQESALDEIEAKELGSAIERAIASLRPEYRACIMLRHVEGRSYEEIATTLDLPLGTVKTYIHRARHELRRALEPTRE</sequence>
<dbReference type="InterPro" id="IPR013324">
    <property type="entry name" value="RNA_pol_sigma_r3/r4-like"/>
</dbReference>
<proteinExistence type="inferred from homology"/>
<dbReference type="InterPro" id="IPR013249">
    <property type="entry name" value="RNA_pol_sigma70_r4_t2"/>
</dbReference>
<dbReference type="CDD" id="cd06171">
    <property type="entry name" value="Sigma70_r4"/>
    <property type="match status" value="1"/>
</dbReference>
<dbReference type="AlphaFoldDB" id="C1AB78"/>
<evidence type="ECO:0000256" key="1">
    <source>
        <dbReference type="ARBA" id="ARBA00010641"/>
    </source>
</evidence>
<feature type="domain" description="RNA polymerase sigma factor 70 region 4 type 2" evidence="8">
    <location>
        <begin position="140"/>
        <end position="189"/>
    </location>
</feature>
<gene>
    <name evidence="9" type="ordered locus">GAU_2442</name>
</gene>
<name>C1AB78_GEMAT</name>
<dbReference type="SUPFAM" id="SSF88659">
    <property type="entry name" value="Sigma3 and sigma4 domains of RNA polymerase sigma factors"/>
    <property type="match status" value="1"/>
</dbReference>
<dbReference type="SUPFAM" id="SSF88946">
    <property type="entry name" value="Sigma2 domain of RNA polymerase sigma factors"/>
    <property type="match status" value="1"/>
</dbReference>
<dbReference type="GO" id="GO:0016987">
    <property type="term" value="F:sigma factor activity"/>
    <property type="evidence" value="ECO:0007669"/>
    <property type="project" value="UniProtKB-KW"/>
</dbReference>
<dbReference type="InterPro" id="IPR007627">
    <property type="entry name" value="RNA_pol_sigma70_r2"/>
</dbReference>
<dbReference type="InterPro" id="IPR014284">
    <property type="entry name" value="RNA_pol_sigma-70_dom"/>
</dbReference>
<dbReference type="GO" id="GO:0003677">
    <property type="term" value="F:DNA binding"/>
    <property type="evidence" value="ECO:0007669"/>
    <property type="project" value="UniProtKB-KW"/>
</dbReference>
<dbReference type="InterPro" id="IPR000838">
    <property type="entry name" value="RNA_pol_sigma70_ECF_CS"/>
</dbReference>
<dbReference type="STRING" id="379066.GAU_2442"/>
<evidence type="ECO:0000256" key="2">
    <source>
        <dbReference type="ARBA" id="ARBA00023015"/>
    </source>
</evidence>
<evidence type="ECO:0000259" key="8">
    <source>
        <dbReference type="Pfam" id="PF08281"/>
    </source>
</evidence>
<evidence type="ECO:0000256" key="3">
    <source>
        <dbReference type="ARBA" id="ARBA00023082"/>
    </source>
</evidence>
<dbReference type="PANTHER" id="PTHR43133:SF8">
    <property type="entry name" value="RNA POLYMERASE SIGMA FACTOR HI_1459-RELATED"/>
    <property type="match status" value="1"/>
</dbReference>
<dbReference type="EMBL" id="AP009153">
    <property type="protein sequence ID" value="BAH39484.1"/>
    <property type="molecule type" value="Genomic_DNA"/>
</dbReference>
<dbReference type="Pfam" id="PF08281">
    <property type="entry name" value="Sigma70_r4_2"/>
    <property type="match status" value="1"/>
</dbReference>
<dbReference type="eggNOG" id="COG1595">
    <property type="taxonomic scope" value="Bacteria"/>
</dbReference>
<evidence type="ECO:0000313" key="9">
    <source>
        <dbReference type="EMBL" id="BAH39484.1"/>
    </source>
</evidence>
<dbReference type="PROSITE" id="PS01063">
    <property type="entry name" value="SIGMA70_ECF"/>
    <property type="match status" value="1"/>
</dbReference>
<keyword evidence="5 6" id="KW-0804">Transcription</keyword>
<dbReference type="Gene3D" id="1.10.1740.10">
    <property type="match status" value="1"/>
</dbReference>
<protein>
    <recommendedName>
        <fullName evidence="6">RNA polymerase sigma factor</fullName>
    </recommendedName>
</protein>
<dbReference type="HOGENOM" id="CLU_047691_3_0_0"/>
<comment type="similarity">
    <text evidence="1 6">Belongs to the sigma-70 factor family. ECF subfamily.</text>
</comment>
<dbReference type="Gene3D" id="1.10.10.10">
    <property type="entry name" value="Winged helix-like DNA-binding domain superfamily/Winged helix DNA-binding domain"/>
    <property type="match status" value="1"/>
</dbReference>
<dbReference type="NCBIfam" id="TIGR02937">
    <property type="entry name" value="sigma70-ECF"/>
    <property type="match status" value="1"/>
</dbReference>